<dbReference type="PIRSF" id="PIRSF006324">
    <property type="entry name" value="LeuE"/>
    <property type="match status" value="1"/>
</dbReference>
<feature type="transmembrane region" description="Helical" evidence="6">
    <location>
        <begin position="171"/>
        <end position="195"/>
    </location>
</feature>
<dbReference type="RefSeq" id="WP_198042981.1">
    <property type="nucleotide sequence ID" value="NZ_CP016076.1"/>
</dbReference>
<dbReference type="EMBL" id="CP016076">
    <property type="protein sequence ID" value="APU14087.1"/>
    <property type="molecule type" value="Genomic_DNA"/>
</dbReference>
<feature type="transmembrane region" description="Helical" evidence="6">
    <location>
        <begin position="207"/>
        <end position="226"/>
    </location>
</feature>
<dbReference type="Proteomes" id="UP000185511">
    <property type="component" value="Chromosome"/>
</dbReference>
<evidence type="ECO:0000256" key="1">
    <source>
        <dbReference type="ARBA" id="ARBA00004651"/>
    </source>
</evidence>
<keyword evidence="8" id="KW-1185">Reference proteome</keyword>
<dbReference type="InterPro" id="IPR001123">
    <property type="entry name" value="LeuE-type"/>
</dbReference>
<keyword evidence="5 6" id="KW-0472">Membrane</keyword>
<comment type="subcellular location">
    <subcellularLocation>
        <location evidence="1">Cell membrane</location>
        <topology evidence="1">Multi-pass membrane protein</topology>
    </subcellularLocation>
</comment>
<gene>
    <name evidence="7" type="ORF">UA74_10120</name>
</gene>
<feature type="transmembrane region" description="Helical" evidence="6">
    <location>
        <begin position="72"/>
        <end position="90"/>
    </location>
</feature>
<proteinExistence type="predicted"/>
<evidence type="ECO:0000256" key="3">
    <source>
        <dbReference type="ARBA" id="ARBA00022692"/>
    </source>
</evidence>
<dbReference type="GO" id="GO:0005886">
    <property type="term" value="C:plasma membrane"/>
    <property type="evidence" value="ECO:0007669"/>
    <property type="project" value="UniProtKB-SubCell"/>
</dbReference>
<evidence type="ECO:0000256" key="6">
    <source>
        <dbReference type="SAM" id="Phobius"/>
    </source>
</evidence>
<dbReference type="PANTHER" id="PTHR30086:SF20">
    <property type="entry name" value="ARGININE EXPORTER PROTEIN ARGO-RELATED"/>
    <property type="match status" value="1"/>
</dbReference>
<feature type="transmembrane region" description="Helical" evidence="6">
    <location>
        <begin position="39"/>
        <end position="66"/>
    </location>
</feature>
<keyword evidence="2" id="KW-1003">Cell membrane</keyword>
<dbReference type="AlphaFoldDB" id="A0AAC9LCB4"/>
<accession>A0AAC9LCB4</accession>
<evidence type="ECO:0000256" key="5">
    <source>
        <dbReference type="ARBA" id="ARBA00023136"/>
    </source>
</evidence>
<organism evidence="7 8">
    <name type="scientific">Actinoalloteichus fjordicus</name>
    <dbReference type="NCBI Taxonomy" id="1612552"/>
    <lineage>
        <taxon>Bacteria</taxon>
        <taxon>Bacillati</taxon>
        <taxon>Actinomycetota</taxon>
        <taxon>Actinomycetes</taxon>
        <taxon>Pseudonocardiales</taxon>
        <taxon>Pseudonocardiaceae</taxon>
        <taxon>Actinoalloteichus</taxon>
    </lineage>
</organism>
<keyword evidence="4 6" id="KW-1133">Transmembrane helix</keyword>
<evidence type="ECO:0000256" key="4">
    <source>
        <dbReference type="ARBA" id="ARBA00022989"/>
    </source>
</evidence>
<evidence type="ECO:0000256" key="2">
    <source>
        <dbReference type="ARBA" id="ARBA00022475"/>
    </source>
</evidence>
<reference evidence="8" key="1">
    <citation type="submission" date="2016-06" db="EMBL/GenBank/DDBJ databases">
        <title>Complete genome sequence of Actinoalloteichus fjordicus DSM 46855 (=ADI127-17), type strain of the new species Actinoalloteichus fjordicus.</title>
        <authorList>
            <person name="Ruckert C."/>
            <person name="Nouioui I."/>
            <person name="Willmese J."/>
            <person name="van Wezel G."/>
            <person name="Klenk H.-P."/>
            <person name="Kalinowski J."/>
            <person name="Zotchev S.B."/>
        </authorList>
    </citation>
    <scope>NUCLEOTIDE SEQUENCE [LARGE SCALE GENOMIC DNA]</scope>
    <source>
        <strain evidence="8">ADI127-7</strain>
    </source>
</reference>
<sequence length="227" mass="23824">MPEGISLFIMITAITIVVPGPDFVLVTRNTLLLGRRAGYLTAAGIAAGLTLYSLLAVVGLTTLIAAHEGMLTALRLAGGGYLAFLGWQALRSWWRGRANRGTLDEPGAVPAETLPAHGTRRTAARSGIRLPAPLVQGVLNNLLNPKALVFYLTLLPQFIQPAGSVVGQTLLLSGIATLLATLWWLAYVTAVGRLAPVLRRRSVRDGLDLGTGMLLGGFGVVLAVGAL</sequence>
<dbReference type="PANTHER" id="PTHR30086">
    <property type="entry name" value="ARGININE EXPORTER PROTEIN ARGO"/>
    <property type="match status" value="1"/>
</dbReference>
<evidence type="ECO:0000313" key="8">
    <source>
        <dbReference type="Proteomes" id="UP000185511"/>
    </source>
</evidence>
<evidence type="ECO:0000313" key="7">
    <source>
        <dbReference type="EMBL" id="APU14087.1"/>
    </source>
</evidence>
<keyword evidence="3 6" id="KW-0812">Transmembrane</keyword>
<dbReference type="KEGG" id="acad:UA74_10120"/>
<dbReference type="Pfam" id="PF01810">
    <property type="entry name" value="LysE"/>
    <property type="match status" value="1"/>
</dbReference>
<name>A0AAC9LCB4_9PSEU</name>
<protein>
    <submittedName>
        <fullName evidence="7">Threonine efflux protein</fullName>
    </submittedName>
</protein>
<dbReference type="GO" id="GO:0015171">
    <property type="term" value="F:amino acid transmembrane transporter activity"/>
    <property type="evidence" value="ECO:0007669"/>
    <property type="project" value="TreeGrafter"/>
</dbReference>
<feature type="transmembrane region" description="Helical" evidence="6">
    <location>
        <begin position="6"/>
        <end position="27"/>
    </location>
</feature>